<reference evidence="4" key="1">
    <citation type="submission" date="2018-06" db="EMBL/GenBank/DDBJ databases">
        <title>Aestuariibacter litoralis strain KCTC 52945T.</title>
        <authorList>
            <person name="Li X."/>
            <person name="Salam N."/>
            <person name="Li J.-L."/>
            <person name="Chen Y.-M."/>
            <person name="Yang Z.-W."/>
            <person name="Zhang L.-Y."/>
            <person name="Han M.-X."/>
            <person name="Xiao M."/>
            <person name="Li W.-J."/>
        </authorList>
    </citation>
    <scope>NUCLEOTIDE SEQUENCE [LARGE SCALE GENOMIC DNA]</scope>
    <source>
        <strain evidence="4">KCTC 52945</strain>
    </source>
</reference>
<proteinExistence type="predicted"/>
<evidence type="ECO:0000259" key="2">
    <source>
        <dbReference type="Pfam" id="PF03831"/>
    </source>
</evidence>
<accession>A0A2W2C588</accession>
<evidence type="ECO:0000313" key="4">
    <source>
        <dbReference type="Proteomes" id="UP000248795"/>
    </source>
</evidence>
<dbReference type="EMBL" id="QKVK01000012">
    <property type="protein sequence ID" value="PZF75323.1"/>
    <property type="molecule type" value="Genomic_DNA"/>
</dbReference>
<evidence type="ECO:0000313" key="3">
    <source>
        <dbReference type="EMBL" id="PZF75323.1"/>
    </source>
</evidence>
<dbReference type="Proteomes" id="UP000248795">
    <property type="component" value="Unassembled WGS sequence"/>
</dbReference>
<dbReference type="InterPro" id="IPR013988">
    <property type="entry name" value="YjdM_C"/>
</dbReference>
<comment type="caution">
    <text evidence="3">The sequence shown here is derived from an EMBL/GenBank/DDBJ whole genome shotgun (WGS) entry which is preliminary data.</text>
</comment>
<gene>
    <name evidence="3" type="ORF">DK847_19110</name>
</gene>
<dbReference type="SUPFAM" id="SSF82057">
    <property type="entry name" value="Prokaryotic SH3-related domain"/>
    <property type="match status" value="1"/>
</dbReference>
<protein>
    <submittedName>
        <fullName evidence="3">Alkylphosphonate utilization protein</fullName>
    </submittedName>
</protein>
<keyword evidence="4" id="KW-1185">Reference proteome</keyword>
<sequence>MVPEWRSVLDRPHTHSHRSIPLDDVKDSNGNILKDGDSVHVIKDLKVKGAGETLKRGTLIKNIRLTGNPGEIEGRTATIKGLVLKTEFLKKA</sequence>
<dbReference type="AlphaFoldDB" id="A0A2W2C588"/>
<feature type="region of interest" description="Disordered" evidence="1">
    <location>
        <begin position="1"/>
        <end position="27"/>
    </location>
</feature>
<dbReference type="Gene3D" id="2.30.30.40">
    <property type="entry name" value="SH3 Domains"/>
    <property type="match status" value="1"/>
</dbReference>
<dbReference type="Pfam" id="PF03831">
    <property type="entry name" value="YjdM"/>
    <property type="match status" value="1"/>
</dbReference>
<name>A0A2W2C588_9HYPH</name>
<feature type="domain" description="Protein YjdM C-terminal" evidence="2">
    <location>
        <begin position="25"/>
        <end position="92"/>
    </location>
</feature>
<evidence type="ECO:0000256" key="1">
    <source>
        <dbReference type="SAM" id="MobiDB-lite"/>
    </source>
</evidence>
<organism evidence="3 4">
    <name type="scientific">Aestuariivirga litoralis</name>
    <dbReference type="NCBI Taxonomy" id="2650924"/>
    <lineage>
        <taxon>Bacteria</taxon>
        <taxon>Pseudomonadati</taxon>
        <taxon>Pseudomonadota</taxon>
        <taxon>Alphaproteobacteria</taxon>
        <taxon>Hyphomicrobiales</taxon>
        <taxon>Aestuariivirgaceae</taxon>
        <taxon>Aestuariivirga</taxon>
    </lineage>
</organism>